<protein>
    <recommendedName>
        <fullName evidence="3">HTH tetR-type domain-containing protein</fullName>
    </recommendedName>
</protein>
<dbReference type="Pfam" id="PF00440">
    <property type="entry name" value="TetR_N"/>
    <property type="match status" value="2"/>
</dbReference>
<dbReference type="InterPro" id="IPR009057">
    <property type="entry name" value="Homeodomain-like_sf"/>
</dbReference>
<dbReference type="Gene3D" id="1.10.357.10">
    <property type="entry name" value="Tetracycline Repressor, domain 2"/>
    <property type="match status" value="2"/>
</dbReference>
<evidence type="ECO:0000259" key="3">
    <source>
        <dbReference type="PROSITE" id="PS50977"/>
    </source>
</evidence>
<name>A0A5K8A3H4_9BACT</name>
<dbReference type="InterPro" id="IPR013570">
    <property type="entry name" value="Tscrpt_reg_YsiA_C"/>
</dbReference>
<dbReference type="SUPFAM" id="SSF48498">
    <property type="entry name" value="Tetracyclin repressor-like, C-terminal domain"/>
    <property type="match status" value="2"/>
</dbReference>
<gene>
    <name evidence="4" type="ORF">DSCOOX_00300</name>
</gene>
<dbReference type="PANTHER" id="PTHR43479:SF11">
    <property type="entry name" value="ACREF_ENVCD OPERON REPRESSOR-RELATED"/>
    <property type="match status" value="1"/>
</dbReference>
<dbReference type="InterPro" id="IPR036271">
    <property type="entry name" value="Tet_transcr_reg_TetR-rel_C_sf"/>
</dbReference>
<evidence type="ECO:0000256" key="1">
    <source>
        <dbReference type="ARBA" id="ARBA00023125"/>
    </source>
</evidence>
<dbReference type="Gene3D" id="1.10.10.60">
    <property type="entry name" value="Homeodomain-like"/>
    <property type="match status" value="2"/>
</dbReference>
<keyword evidence="1 2" id="KW-0238">DNA-binding</keyword>
<evidence type="ECO:0000256" key="2">
    <source>
        <dbReference type="PROSITE-ProRule" id="PRU00335"/>
    </source>
</evidence>
<feature type="domain" description="HTH tetR-type" evidence="3">
    <location>
        <begin position="4"/>
        <end position="64"/>
    </location>
</feature>
<accession>A0A5K8A3H4</accession>
<dbReference type="InterPro" id="IPR050624">
    <property type="entry name" value="HTH-type_Tx_Regulator"/>
</dbReference>
<dbReference type="PROSITE" id="PS01081">
    <property type="entry name" value="HTH_TETR_1"/>
    <property type="match status" value="1"/>
</dbReference>
<dbReference type="RefSeq" id="WP_231716895.1">
    <property type="nucleotide sequence ID" value="NZ_AP021879.1"/>
</dbReference>
<dbReference type="PROSITE" id="PS50977">
    <property type="entry name" value="HTH_TETR_2"/>
    <property type="match status" value="2"/>
</dbReference>
<dbReference type="PANTHER" id="PTHR43479">
    <property type="entry name" value="ACREF/ENVCD OPERON REPRESSOR-RELATED"/>
    <property type="match status" value="1"/>
</dbReference>
<feature type="domain" description="HTH tetR-type" evidence="3">
    <location>
        <begin position="207"/>
        <end position="267"/>
    </location>
</feature>
<dbReference type="Proteomes" id="UP000422108">
    <property type="component" value="Chromosome"/>
</dbReference>
<feature type="DNA-binding region" description="H-T-H motif" evidence="2">
    <location>
        <begin position="230"/>
        <end position="249"/>
    </location>
</feature>
<organism evidence="4 5">
    <name type="scientific">Desulfosarcina ovata subsp. ovata</name>
    <dbReference type="NCBI Taxonomy" id="2752305"/>
    <lineage>
        <taxon>Bacteria</taxon>
        <taxon>Pseudomonadati</taxon>
        <taxon>Thermodesulfobacteriota</taxon>
        <taxon>Desulfobacteria</taxon>
        <taxon>Desulfobacterales</taxon>
        <taxon>Desulfosarcinaceae</taxon>
        <taxon>Desulfosarcina</taxon>
    </lineage>
</organism>
<dbReference type="SUPFAM" id="SSF46689">
    <property type="entry name" value="Homeodomain-like"/>
    <property type="match status" value="2"/>
</dbReference>
<proteinExistence type="predicted"/>
<keyword evidence="5" id="KW-1185">Reference proteome</keyword>
<feature type="DNA-binding region" description="H-T-H motif" evidence="2">
    <location>
        <begin position="27"/>
        <end position="46"/>
    </location>
</feature>
<evidence type="ECO:0000313" key="5">
    <source>
        <dbReference type="Proteomes" id="UP000422108"/>
    </source>
</evidence>
<dbReference type="PRINTS" id="PR00455">
    <property type="entry name" value="HTHTETR"/>
</dbReference>
<dbReference type="InterPro" id="IPR023772">
    <property type="entry name" value="DNA-bd_HTH_TetR-type_CS"/>
</dbReference>
<dbReference type="AlphaFoldDB" id="A0A5K8A3H4"/>
<evidence type="ECO:0000313" key="4">
    <source>
        <dbReference type="EMBL" id="BBO86850.1"/>
    </source>
</evidence>
<dbReference type="Pfam" id="PF08359">
    <property type="entry name" value="TetR_C_4"/>
    <property type="match status" value="1"/>
</dbReference>
<dbReference type="InterPro" id="IPR001647">
    <property type="entry name" value="HTH_TetR"/>
</dbReference>
<sequence>MGKNNKKEAILAAAQEIFSEKGLRDATITEIAQQAGVVDSIIYHYFKNKEDLLYWALAKQMELALKELSFHFEGIMGPVSKLGKMVWFHLYMNDYNTGNARIYKNLLFECRSNKTFHKHESRKALQKYTRVLVDILRLGVNDGYFRNDLNLILIRDMIFGFLDEESLACLSAHEISETLPDFDAIMELILTMIEARPADGVQPNEKANKADLVREAAKDIFAEKGFNKSTTVEIANRAGVAEGTIYEHFKNKQDLLFSIPREQFAAYRRQMEEAHRSSNALVQLRQMMWSHFCIFVSDRRFLLVYLNDIKLNKNFYTTDAYPNFMHYLDPLYDILEQGKRKRLFKPNLNNRIYRNLFVGAFTHMAIRWFIIGGASPLTVMEEFSQACDLLCRAVLIDPWNS</sequence>
<reference evidence="4 5" key="1">
    <citation type="submission" date="2019-11" db="EMBL/GenBank/DDBJ databases">
        <title>Comparative genomics of hydrocarbon-degrading Desulfosarcina strains.</title>
        <authorList>
            <person name="Watanabe M."/>
            <person name="Kojima H."/>
            <person name="Fukui M."/>
        </authorList>
    </citation>
    <scope>NUCLEOTIDE SEQUENCE [LARGE SCALE GENOMIC DNA]</scope>
    <source>
        <strain evidence="5">oXyS1</strain>
    </source>
</reference>
<dbReference type="EMBL" id="AP021879">
    <property type="protein sequence ID" value="BBO86850.1"/>
    <property type="molecule type" value="Genomic_DNA"/>
</dbReference>
<dbReference type="GO" id="GO:0003677">
    <property type="term" value="F:DNA binding"/>
    <property type="evidence" value="ECO:0007669"/>
    <property type="project" value="UniProtKB-UniRule"/>
</dbReference>